<organism evidence="1 2">
    <name type="scientific">Zea mays</name>
    <name type="common">Maize</name>
    <dbReference type="NCBI Taxonomy" id="4577"/>
    <lineage>
        <taxon>Eukaryota</taxon>
        <taxon>Viridiplantae</taxon>
        <taxon>Streptophyta</taxon>
        <taxon>Embryophyta</taxon>
        <taxon>Tracheophyta</taxon>
        <taxon>Spermatophyta</taxon>
        <taxon>Magnoliopsida</taxon>
        <taxon>Liliopsida</taxon>
        <taxon>Poales</taxon>
        <taxon>Poaceae</taxon>
        <taxon>PACMAD clade</taxon>
        <taxon>Panicoideae</taxon>
        <taxon>Andropogonodae</taxon>
        <taxon>Andropogoneae</taxon>
        <taxon>Tripsacinae</taxon>
        <taxon>Zea</taxon>
    </lineage>
</organism>
<dbReference type="InParanoid" id="A0A804NN21"/>
<name>A0A804NN21_MAIZE</name>
<protein>
    <submittedName>
        <fullName evidence="1">Uncharacterized protein</fullName>
    </submittedName>
</protein>
<dbReference type="EnsemblPlants" id="Zm00001eb172820_T001">
    <property type="protein sequence ID" value="Zm00001eb172820_P001"/>
    <property type="gene ID" value="Zm00001eb172820"/>
</dbReference>
<reference evidence="2" key="1">
    <citation type="journal article" date="2009" name="Science">
        <title>The B73 maize genome: complexity, diversity, and dynamics.</title>
        <authorList>
            <person name="Schnable P.S."/>
            <person name="Ware D."/>
            <person name="Fulton R.S."/>
            <person name="Stein J.C."/>
            <person name="Wei F."/>
            <person name="Pasternak S."/>
            <person name="Liang C."/>
            <person name="Zhang J."/>
            <person name="Fulton L."/>
            <person name="Graves T.A."/>
            <person name="Minx P."/>
            <person name="Reily A.D."/>
            <person name="Courtney L."/>
            <person name="Kruchowski S.S."/>
            <person name="Tomlinson C."/>
            <person name="Strong C."/>
            <person name="Delehaunty K."/>
            <person name="Fronick C."/>
            <person name="Courtney B."/>
            <person name="Rock S.M."/>
            <person name="Belter E."/>
            <person name="Du F."/>
            <person name="Kim K."/>
            <person name="Abbott R.M."/>
            <person name="Cotton M."/>
            <person name="Levy A."/>
            <person name="Marchetto P."/>
            <person name="Ochoa K."/>
            <person name="Jackson S.M."/>
            <person name="Gillam B."/>
            <person name="Chen W."/>
            <person name="Yan L."/>
            <person name="Higginbotham J."/>
            <person name="Cardenas M."/>
            <person name="Waligorski J."/>
            <person name="Applebaum E."/>
            <person name="Phelps L."/>
            <person name="Falcone J."/>
            <person name="Kanchi K."/>
            <person name="Thane T."/>
            <person name="Scimone A."/>
            <person name="Thane N."/>
            <person name="Henke J."/>
            <person name="Wang T."/>
            <person name="Ruppert J."/>
            <person name="Shah N."/>
            <person name="Rotter K."/>
            <person name="Hodges J."/>
            <person name="Ingenthron E."/>
            <person name="Cordes M."/>
            <person name="Kohlberg S."/>
            <person name="Sgro J."/>
            <person name="Delgado B."/>
            <person name="Mead K."/>
            <person name="Chinwalla A."/>
            <person name="Leonard S."/>
            <person name="Crouse K."/>
            <person name="Collura K."/>
            <person name="Kudrna D."/>
            <person name="Currie J."/>
            <person name="He R."/>
            <person name="Angelova A."/>
            <person name="Rajasekar S."/>
            <person name="Mueller T."/>
            <person name="Lomeli R."/>
            <person name="Scara G."/>
            <person name="Ko A."/>
            <person name="Delaney K."/>
            <person name="Wissotski M."/>
            <person name="Lopez G."/>
            <person name="Campos D."/>
            <person name="Braidotti M."/>
            <person name="Ashley E."/>
            <person name="Golser W."/>
            <person name="Kim H."/>
            <person name="Lee S."/>
            <person name="Lin J."/>
            <person name="Dujmic Z."/>
            <person name="Kim W."/>
            <person name="Talag J."/>
            <person name="Zuccolo A."/>
            <person name="Fan C."/>
            <person name="Sebastian A."/>
            <person name="Kramer M."/>
            <person name="Spiegel L."/>
            <person name="Nascimento L."/>
            <person name="Zutavern T."/>
            <person name="Miller B."/>
            <person name="Ambroise C."/>
            <person name="Muller S."/>
            <person name="Spooner W."/>
            <person name="Narechania A."/>
            <person name="Ren L."/>
            <person name="Wei S."/>
            <person name="Kumari S."/>
            <person name="Faga B."/>
            <person name="Levy M.J."/>
            <person name="McMahan L."/>
            <person name="Van Buren P."/>
            <person name="Vaughn M.W."/>
            <person name="Ying K."/>
            <person name="Yeh C.-T."/>
            <person name="Emrich S.J."/>
            <person name="Jia Y."/>
            <person name="Kalyanaraman A."/>
            <person name="Hsia A.-P."/>
            <person name="Barbazuk W.B."/>
            <person name="Baucom R.S."/>
            <person name="Brutnell T.P."/>
            <person name="Carpita N.C."/>
            <person name="Chaparro C."/>
            <person name="Chia J.-M."/>
            <person name="Deragon J.-M."/>
            <person name="Estill J.C."/>
            <person name="Fu Y."/>
            <person name="Jeddeloh J.A."/>
            <person name="Han Y."/>
            <person name="Lee H."/>
            <person name="Li P."/>
            <person name="Lisch D.R."/>
            <person name="Liu S."/>
            <person name="Liu Z."/>
            <person name="Nagel D.H."/>
            <person name="McCann M.C."/>
            <person name="SanMiguel P."/>
            <person name="Myers A.M."/>
            <person name="Nettleton D."/>
            <person name="Nguyen J."/>
            <person name="Penning B.W."/>
            <person name="Ponnala L."/>
            <person name="Schneider K.L."/>
            <person name="Schwartz D.C."/>
            <person name="Sharma A."/>
            <person name="Soderlund C."/>
            <person name="Springer N.M."/>
            <person name="Sun Q."/>
            <person name="Wang H."/>
            <person name="Waterman M."/>
            <person name="Westerman R."/>
            <person name="Wolfgruber T.K."/>
            <person name="Yang L."/>
            <person name="Yu Y."/>
            <person name="Zhang L."/>
            <person name="Zhou S."/>
            <person name="Zhu Q."/>
            <person name="Bennetzen J.L."/>
            <person name="Dawe R.K."/>
            <person name="Jiang J."/>
            <person name="Jiang N."/>
            <person name="Presting G.G."/>
            <person name="Wessler S.R."/>
            <person name="Aluru S."/>
            <person name="Martienssen R.A."/>
            <person name="Clifton S.W."/>
            <person name="McCombie W.R."/>
            <person name="Wing R.A."/>
            <person name="Wilson R.K."/>
        </authorList>
    </citation>
    <scope>NUCLEOTIDE SEQUENCE [LARGE SCALE GENOMIC DNA]</scope>
    <source>
        <strain evidence="2">cv. B73</strain>
    </source>
</reference>
<accession>A0A804NN21</accession>
<evidence type="ECO:0000313" key="1">
    <source>
        <dbReference type="EnsemblPlants" id="Zm00001eb172820_P001"/>
    </source>
</evidence>
<keyword evidence="2" id="KW-1185">Reference proteome</keyword>
<reference evidence="1" key="3">
    <citation type="submission" date="2021-05" db="UniProtKB">
        <authorList>
            <consortium name="EnsemblPlants"/>
        </authorList>
    </citation>
    <scope>IDENTIFICATION</scope>
    <source>
        <strain evidence="1">cv. B73</strain>
    </source>
</reference>
<proteinExistence type="predicted"/>
<dbReference type="AlphaFoldDB" id="A0A804NN21"/>
<reference evidence="1" key="2">
    <citation type="submission" date="2019-07" db="EMBL/GenBank/DDBJ databases">
        <authorList>
            <person name="Seetharam A."/>
            <person name="Woodhouse M."/>
            <person name="Cannon E."/>
        </authorList>
    </citation>
    <scope>NUCLEOTIDE SEQUENCE [LARGE SCALE GENOMIC DNA]</scope>
    <source>
        <strain evidence="1">cv. B73</strain>
    </source>
</reference>
<evidence type="ECO:0000313" key="2">
    <source>
        <dbReference type="Proteomes" id="UP000007305"/>
    </source>
</evidence>
<sequence length="115" mass="12675">MRRPPGPQDRVAGEGRRQKVRRRWRALVVVEDDAAIPPIPLAVVPEGQGPGAVLDAKAAAPCGVGQPGARVHIQPRLLEWCHDHPLLQEVQHASVGSLLQEVLQEYLRLIVFFCL</sequence>
<dbReference type="Proteomes" id="UP000007305">
    <property type="component" value="Chromosome 4"/>
</dbReference>
<dbReference type="Gramene" id="Zm00001eb172820_T001">
    <property type="protein sequence ID" value="Zm00001eb172820_P001"/>
    <property type="gene ID" value="Zm00001eb172820"/>
</dbReference>